<dbReference type="InterPro" id="IPR051318">
    <property type="entry name" value="Fe-S_L-Ser"/>
</dbReference>
<evidence type="ECO:0000256" key="3">
    <source>
        <dbReference type="ARBA" id="ARBA00008636"/>
    </source>
</evidence>
<keyword evidence="4 11" id="KW-0312">Gluconeogenesis</keyword>
<dbReference type="PANTHER" id="PTHR30182:SF1">
    <property type="entry name" value="L-SERINE DEHYDRATASE 1"/>
    <property type="match status" value="1"/>
</dbReference>
<comment type="catalytic activity">
    <reaction evidence="10 11">
        <text>L-serine = pyruvate + NH4(+)</text>
        <dbReference type="Rhea" id="RHEA:19169"/>
        <dbReference type="ChEBI" id="CHEBI:15361"/>
        <dbReference type="ChEBI" id="CHEBI:28938"/>
        <dbReference type="ChEBI" id="CHEBI:33384"/>
        <dbReference type="EC" id="4.3.1.17"/>
    </reaction>
</comment>
<reference evidence="14 15" key="1">
    <citation type="submission" date="2023-12" db="EMBL/GenBank/DDBJ databases">
        <title>Whole-genome sequencing of halo(alkali)philic microorganisms from hypersaline lakes.</title>
        <authorList>
            <person name="Sorokin D.Y."/>
            <person name="Merkel A.Y."/>
            <person name="Messina E."/>
            <person name="Yakimov M."/>
        </authorList>
    </citation>
    <scope>NUCLEOTIDE SEQUENCE [LARGE SCALE GENOMIC DNA]</scope>
    <source>
        <strain evidence="14 15">AB-CW1</strain>
    </source>
</reference>
<evidence type="ECO:0000259" key="12">
    <source>
        <dbReference type="Pfam" id="PF03313"/>
    </source>
</evidence>
<dbReference type="GO" id="GO:0006094">
    <property type="term" value="P:gluconeogenesis"/>
    <property type="evidence" value="ECO:0007669"/>
    <property type="project" value="UniProtKB-KW"/>
</dbReference>
<dbReference type="EMBL" id="JAYGII010000003">
    <property type="protein sequence ID" value="MEA5444624.1"/>
    <property type="molecule type" value="Genomic_DNA"/>
</dbReference>
<comment type="similarity">
    <text evidence="3 11">Belongs to the iron-sulfur dependent L-serine dehydratase family.</text>
</comment>
<evidence type="ECO:0000256" key="11">
    <source>
        <dbReference type="RuleBase" id="RU366059"/>
    </source>
</evidence>
<dbReference type="GO" id="GO:0003941">
    <property type="term" value="F:L-serine ammonia-lyase activity"/>
    <property type="evidence" value="ECO:0007669"/>
    <property type="project" value="UniProtKB-UniRule"/>
</dbReference>
<evidence type="ECO:0000313" key="14">
    <source>
        <dbReference type="EMBL" id="MEA5444624.1"/>
    </source>
</evidence>
<evidence type="ECO:0000256" key="8">
    <source>
        <dbReference type="ARBA" id="ARBA00023014"/>
    </source>
</evidence>
<dbReference type="InterPro" id="IPR004644">
    <property type="entry name" value="Fe-S_L-Ser_mono"/>
</dbReference>
<evidence type="ECO:0000259" key="13">
    <source>
        <dbReference type="Pfam" id="PF03315"/>
    </source>
</evidence>
<dbReference type="InterPro" id="IPR005131">
    <property type="entry name" value="Ser_deHydtase_bsu"/>
</dbReference>
<keyword evidence="9 11" id="KW-0456">Lyase</keyword>
<sequence>MAVSVFDMFKIGIGPSSSHTVGPMRAALAFCEDLVEKGGLERTAQVVVKLYGSLALTGVGHGTDKAVILGLLGETPRDVNPDAIDDMLAAVRQAKRIKLLGQHEIAFDPAEKIEFHKGERLPRHSNGMGLVAFDADGGVVHEEIFYSIGGGFVVREHEEEGDGASDDQAPIPHPFNTAEELLAQCRDNNMSIWALMLENEKIWRDEDTVRQELLAIWQVMQECTQRGFRVEGNLPGGLEVRRRAPRLYRELQEQNADEHLDLLDWVNVFALAVNEENAAGGQVVTAPTNGAAGIIPAVLHYYNRFVDDASDEGVIRFLLTAGAIGILYKKNAGISGAEMGCQGEVGVACSMAAAGLTEAIGGSLSQVENAAEIGMEHNLGLTCDPVGGLVQIPCIERNAMGSLKAINASRMAMRGDGQHKVSLDQVIRTMRQTGNDMKSIYKETSQGGLAVNVPEC</sequence>
<dbReference type="SUPFAM" id="SSF143548">
    <property type="entry name" value="Serine metabolism enzymes domain"/>
    <property type="match status" value="1"/>
</dbReference>
<dbReference type="GO" id="GO:0051539">
    <property type="term" value="F:4 iron, 4 sulfur cluster binding"/>
    <property type="evidence" value="ECO:0007669"/>
    <property type="project" value="UniProtKB-UniRule"/>
</dbReference>
<keyword evidence="7 11" id="KW-0408">Iron</keyword>
<evidence type="ECO:0000313" key="15">
    <source>
        <dbReference type="Proteomes" id="UP001302316"/>
    </source>
</evidence>
<dbReference type="Gene3D" id="3.30.1330.90">
    <property type="entry name" value="D-3-phosphoglycerate dehydrogenase, domain 3"/>
    <property type="match status" value="1"/>
</dbReference>
<dbReference type="GO" id="GO:0009063">
    <property type="term" value="P:amino acid catabolic process"/>
    <property type="evidence" value="ECO:0007669"/>
    <property type="project" value="UniProtKB-ARBA"/>
</dbReference>
<dbReference type="InterPro" id="IPR029009">
    <property type="entry name" value="ASB_dom_sf"/>
</dbReference>
<dbReference type="Pfam" id="PF03313">
    <property type="entry name" value="SDH_alpha"/>
    <property type="match status" value="1"/>
</dbReference>
<proteinExistence type="inferred from homology"/>
<feature type="domain" description="Serine dehydratase beta chain" evidence="13">
    <location>
        <begin position="4"/>
        <end position="157"/>
    </location>
</feature>
<organism evidence="14 15">
    <name type="scientific">Natronospira elongata</name>
    <dbReference type="NCBI Taxonomy" id="3110268"/>
    <lineage>
        <taxon>Bacteria</taxon>
        <taxon>Pseudomonadati</taxon>
        <taxon>Pseudomonadota</taxon>
        <taxon>Gammaproteobacteria</taxon>
        <taxon>Natronospirales</taxon>
        <taxon>Natronospiraceae</taxon>
        <taxon>Natronospira</taxon>
    </lineage>
</organism>
<name>A0AAP6JH34_9GAMM</name>
<keyword evidence="15" id="KW-1185">Reference proteome</keyword>
<evidence type="ECO:0000256" key="6">
    <source>
        <dbReference type="ARBA" id="ARBA00022723"/>
    </source>
</evidence>
<evidence type="ECO:0000256" key="1">
    <source>
        <dbReference type="ARBA" id="ARBA00001966"/>
    </source>
</evidence>
<dbReference type="NCBIfam" id="TIGR00720">
    <property type="entry name" value="sda_mono"/>
    <property type="match status" value="1"/>
</dbReference>
<gene>
    <name evidence="14" type="ORF">VCB98_02185</name>
</gene>
<feature type="domain" description="Serine dehydratase-like alpha subunit" evidence="12">
    <location>
        <begin position="188"/>
        <end position="450"/>
    </location>
</feature>
<evidence type="ECO:0000256" key="2">
    <source>
        <dbReference type="ARBA" id="ARBA00004742"/>
    </source>
</evidence>
<dbReference type="PANTHER" id="PTHR30182">
    <property type="entry name" value="L-SERINE DEHYDRATASE"/>
    <property type="match status" value="1"/>
</dbReference>
<keyword evidence="5 11" id="KW-0004">4Fe-4S</keyword>
<dbReference type="InterPro" id="IPR005130">
    <property type="entry name" value="Ser_deHydtase-like_asu"/>
</dbReference>
<comment type="caution">
    <text evidence="14">The sequence shown here is derived from an EMBL/GenBank/DDBJ whole genome shotgun (WGS) entry which is preliminary data.</text>
</comment>
<comment type="cofactor">
    <cofactor evidence="1 11">
        <name>[4Fe-4S] cluster</name>
        <dbReference type="ChEBI" id="CHEBI:49883"/>
    </cofactor>
</comment>
<protein>
    <recommendedName>
        <fullName evidence="11">L-serine dehydratase</fullName>
        <ecNumber evidence="11">4.3.1.17</ecNumber>
    </recommendedName>
</protein>
<evidence type="ECO:0000256" key="10">
    <source>
        <dbReference type="ARBA" id="ARBA00049406"/>
    </source>
</evidence>
<dbReference type="Pfam" id="PF03315">
    <property type="entry name" value="SDH_beta"/>
    <property type="match status" value="1"/>
</dbReference>
<comment type="pathway">
    <text evidence="2">Carbohydrate biosynthesis; gluconeogenesis.</text>
</comment>
<dbReference type="AlphaFoldDB" id="A0AAP6JH34"/>
<keyword evidence="8 11" id="KW-0411">Iron-sulfur</keyword>
<evidence type="ECO:0000256" key="7">
    <source>
        <dbReference type="ARBA" id="ARBA00023004"/>
    </source>
</evidence>
<dbReference type="GO" id="GO:0046872">
    <property type="term" value="F:metal ion binding"/>
    <property type="evidence" value="ECO:0007669"/>
    <property type="project" value="UniProtKB-KW"/>
</dbReference>
<dbReference type="FunFam" id="3.30.1330.90:FF:000001">
    <property type="entry name" value="L-serine ammonia-lyase 1"/>
    <property type="match status" value="1"/>
</dbReference>
<accession>A0AAP6JH34</accession>
<dbReference type="RefSeq" id="WP_346050025.1">
    <property type="nucleotide sequence ID" value="NZ_JAYGII010000003.1"/>
</dbReference>
<keyword evidence="6 11" id="KW-0479">Metal-binding</keyword>
<evidence type="ECO:0000256" key="5">
    <source>
        <dbReference type="ARBA" id="ARBA00022485"/>
    </source>
</evidence>
<dbReference type="EC" id="4.3.1.17" evidence="11"/>
<evidence type="ECO:0000256" key="4">
    <source>
        <dbReference type="ARBA" id="ARBA00022432"/>
    </source>
</evidence>
<dbReference type="Proteomes" id="UP001302316">
    <property type="component" value="Unassembled WGS sequence"/>
</dbReference>
<evidence type="ECO:0000256" key="9">
    <source>
        <dbReference type="ARBA" id="ARBA00023239"/>
    </source>
</evidence>